<name>A0AA90GX41_9ACTN</name>
<feature type="domain" description="Methyltransferase small" evidence="6">
    <location>
        <begin position="95"/>
        <end position="175"/>
    </location>
</feature>
<accession>A0AA90GX41</accession>
<dbReference type="NCBIfam" id="TIGR03704">
    <property type="entry name" value="PrmC_rel_meth"/>
    <property type="match status" value="1"/>
</dbReference>
<keyword evidence="3" id="KW-0808">Transferase</keyword>
<comment type="catalytic activity">
    <reaction evidence="5">
        <text>L-glutaminyl-[peptide chain release factor] + S-adenosyl-L-methionine = N(5)-methyl-L-glutaminyl-[peptide chain release factor] + S-adenosyl-L-homocysteine + H(+)</text>
        <dbReference type="Rhea" id="RHEA:42896"/>
        <dbReference type="Rhea" id="RHEA-COMP:10271"/>
        <dbReference type="Rhea" id="RHEA-COMP:10272"/>
        <dbReference type="ChEBI" id="CHEBI:15378"/>
        <dbReference type="ChEBI" id="CHEBI:30011"/>
        <dbReference type="ChEBI" id="CHEBI:57856"/>
        <dbReference type="ChEBI" id="CHEBI:59789"/>
        <dbReference type="ChEBI" id="CHEBI:61891"/>
        <dbReference type="EC" id="2.1.1.297"/>
    </reaction>
</comment>
<dbReference type="GO" id="GO:0032259">
    <property type="term" value="P:methylation"/>
    <property type="evidence" value="ECO:0007669"/>
    <property type="project" value="UniProtKB-KW"/>
</dbReference>
<organism evidence="7">
    <name type="scientific">Streptantibioticus silvisoli</name>
    <dbReference type="NCBI Taxonomy" id="2705255"/>
    <lineage>
        <taxon>Bacteria</taxon>
        <taxon>Bacillati</taxon>
        <taxon>Actinomycetota</taxon>
        <taxon>Actinomycetes</taxon>
        <taxon>Kitasatosporales</taxon>
        <taxon>Streptomycetaceae</taxon>
        <taxon>Streptantibioticus</taxon>
    </lineage>
</organism>
<dbReference type="Pfam" id="PF05175">
    <property type="entry name" value="MTS"/>
    <property type="match status" value="1"/>
</dbReference>
<dbReference type="InterPro" id="IPR004556">
    <property type="entry name" value="HemK-like"/>
</dbReference>
<dbReference type="NCBIfam" id="TIGR00536">
    <property type="entry name" value="hemK_fam"/>
    <property type="match status" value="1"/>
</dbReference>
<evidence type="ECO:0000313" key="7">
    <source>
        <dbReference type="EMBL" id="MDI5969489.1"/>
    </source>
</evidence>
<dbReference type="PANTHER" id="PTHR18895">
    <property type="entry name" value="HEMK METHYLTRANSFERASE"/>
    <property type="match status" value="1"/>
</dbReference>
<comment type="caution">
    <text evidence="7">The sequence shown here is derived from an EMBL/GenBank/DDBJ whole genome shotgun (WGS) entry which is preliminary data.</text>
</comment>
<keyword evidence="2" id="KW-0489">Methyltransferase</keyword>
<protein>
    <recommendedName>
        <fullName evidence="1">peptide chain release factor N(5)-glutamine methyltransferase</fullName>
        <ecNumber evidence="1">2.1.1.297</ecNumber>
    </recommendedName>
</protein>
<evidence type="ECO:0000256" key="1">
    <source>
        <dbReference type="ARBA" id="ARBA00012771"/>
    </source>
</evidence>
<evidence type="ECO:0000256" key="3">
    <source>
        <dbReference type="ARBA" id="ARBA00022679"/>
    </source>
</evidence>
<dbReference type="EMBL" id="JABXJJ020000010">
    <property type="protein sequence ID" value="MDI5969489.1"/>
    <property type="molecule type" value="Genomic_DNA"/>
</dbReference>
<gene>
    <name evidence="7" type="ORF">POF50_009065</name>
</gene>
<dbReference type="PANTHER" id="PTHR18895:SF74">
    <property type="entry name" value="MTRF1L RELEASE FACTOR GLUTAMINE METHYLTRANSFERASE"/>
    <property type="match status" value="1"/>
</dbReference>
<dbReference type="AlphaFoldDB" id="A0AA90GX41"/>
<evidence type="ECO:0000256" key="4">
    <source>
        <dbReference type="ARBA" id="ARBA00022691"/>
    </source>
</evidence>
<dbReference type="SUPFAM" id="SSF53335">
    <property type="entry name" value="S-adenosyl-L-methionine-dependent methyltransferases"/>
    <property type="match status" value="1"/>
</dbReference>
<proteinExistence type="predicted"/>
<dbReference type="GO" id="GO:0102559">
    <property type="term" value="F:peptide chain release factor N(5)-glutamine methyltransferase activity"/>
    <property type="evidence" value="ECO:0007669"/>
    <property type="project" value="UniProtKB-EC"/>
</dbReference>
<dbReference type="EC" id="2.1.1.297" evidence="1"/>
<dbReference type="InterPro" id="IPR007848">
    <property type="entry name" value="Small_mtfrase_dom"/>
</dbReference>
<sequence length="266" mass="27827">MSATPSVLSFSLIVGRLRGAGCVFAEDEAELLLSTAPDQAALAAMVVRREQGEPLEHVLGWAEFDGARYVVDPGVFVPRRRTEFLVGRAAALARDITRPVVVDLCCGSGAIGAALAARLDGATLHACDIDPAAVRCARRNVAGVGGIVHQGDLYDALPRSLRGRIDVLLANVPYVPTGAIALLPPEARDHEPLVALDGGADGLAVMRRVTAAARDWLAPGGHLFVETSERQAPHAVDAFTHDGLSARLTACDELGATVVHGTRPTA</sequence>
<dbReference type="CDD" id="cd02440">
    <property type="entry name" value="AdoMet_MTases"/>
    <property type="match status" value="1"/>
</dbReference>
<evidence type="ECO:0000256" key="2">
    <source>
        <dbReference type="ARBA" id="ARBA00022603"/>
    </source>
</evidence>
<dbReference type="InterPro" id="IPR029063">
    <property type="entry name" value="SAM-dependent_MTases_sf"/>
</dbReference>
<keyword evidence="4" id="KW-0949">S-adenosyl-L-methionine</keyword>
<evidence type="ECO:0000259" key="6">
    <source>
        <dbReference type="Pfam" id="PF05175"/>
    </source>
</evidence>
<dbReference type="InterPro" id="IPR050320">
    <property type="entry name" value="N5-glutamine_MTase"/>
</dbReference>
<dbReference type="InterPro" id="IPR022446">
    <property type="entry name" value="MeTrfrase_put"/>
</dbReference>
<dbReference type="Gene3D" id="3.40.50.150">
    <property type="entry name" value="Vaccinia Virus protein VP39"/>
    <property type="match status" value="1"/>
</dbReference>
<evidence type="ECO:0000256" key="5">
    <source>
        <dbReference type="ARBA" id="ARBA00048391"/>
    </source>
</evidence>
<dbReference type="RefSeq" id="WP_271315940.1">
    <property type="nucleotide sequence ID" value="NZ_JABXJJ020000010.1"/>
</dbReference>
<reference evidence="7" key="1">
    <citation type="submission" date="2023-05" db="EMBL/GenBank/DDBJ databases">
        <title>Streptantibioticus silvisoli sp. nov., acidotolerant actinomycetes 1 from pine litter.</title>
        <authorList>
            <person name="Swiecimska M."/>
            <person name="Golinska P."/>
            <person name="Sangal V."/>
            <person name="Wachnowicz B."/>
            <person name="Goodfellow M."/>
        </authorList>
    </citation>
    <scope>NUCLEOTIDE SEQUENCE</scope>
    <source>
        <strain evidence="7">SL13</strain>
    </source>
</reference>